<evidence type="ECO:0008006" key="4">
    <source>
        <dbReference type="Google" id="ProtNLM"/>
    </source>
</evidence>
<keyword evidence="1" id="KW-1133">Transmembrane helix</keyword>
<gene>
    <name evidence="2" type="ORF">J7I42_28355</name>
</gene>
<dbReference type="Proteomes" id="UP000677244">
    <property type="component" value="Unassembled WGS sequence"/>
</dbReference>
<dbReference type="EMBL" id="JAGHKO010000011">
    <property type="protein sequence ID" value="MBO9204233.1"/>
    <property type="molecule type" value="Genomic_DNA"/>
</dbReference>
<feature type="transmembrane region" description="Helical" evidence="1">
    <location>
        <begin position="45"/>
        <end position="67"/>
    </location>
</feature>
<feature type="transmembrane region" description="Helical" evidence="1">
    <location>
        <begin position="7"/>
        <end position="25"/>
    </location>
</feature>
<reference evidence="2 3" key="1">
    <citation type="submission" date="2021-03" db="EMBL/GenBank/DDBJ databases">
        <title>Assistant Professor.</title>
        <authorList>
            <person name="Huq M.A."/>
        </authorList>
    </citation>
    <scope>NUCLEOTIDE SEQUENCE [LARGE SCALE GENOMIC DNA]</scope>
    <source>
        <strain evidence="2 3">MAH-29</strain>
    </source>
</reference>
<feature type="transmembrane region" description="Helical" evidence="1">
    <location>
        <begin position="135"/>
        <end position="160"/>
    </location>
</feature>
<sequence length="408" mass="45264">MSNKRFWINISLVSLSLVAILGFLLRSKILFPLPVINYDFLLGAHSHFALGGWVTIALLNLLTYTLLPPPFQQRSWYQRMLWGLLITSFGMLFSFFFLGNGVIAELFSTFFIFFTYGYSGCFIKDLLSVNPKGPANYLALGAIICLVISSAGPFTFTYLLASGNKNVLLYKDSNFFYLHFQYNGFFTLAVFALLFHAAYNTVKGNIVPKATKWFTSLLLASVIPSFFLALLWHSNSAIISILAKTGAALIIASLIFFFRMGSSFPLKRVYNSTLARTLCFLVLVSFIIKSILQIGTVIPGLGNAVFGLRPIIIGFLHLVFLGLATFYILSNYIMAGAINVQNYFVRFSLSIFTSAVLLQETILLVQGIGLLLGTAHAVYKWLLWFAAIGLLAGSLLLVLSTIKLRPGK</sequence>
<feature type="transmembrane region" description="Helical" evidence="1">
    <location>
        <begin position="238"/>
        <end position="258"/>
    </location>
</feature>
<name>A0ABS3Z259_9BACT</name>
<feature type="transmembrane region" description="Helical" evidence="1">
    <location>
        <begin position="180"/>
        <end position="201"/>
    </location>
</feature>
<feature type="transmembrane region" description="Helical" evidence="1">
    <location>
        <begin position="349"/>
        <end position="375"/>
    </location>
</feature>
<evidence type="ECO:0000313" key="3">
    <source>
        <dbReference type="Proteomes" id="UP000677244"/>
    </source>
</evidence>
<feature type="transmembrane region" description="Helical" evidence="1">
    <location>
        <begin position="79"/>
        <end position="97"/>
    </location>
</feature>
<feature type="transmembrane region" description="Helical" evidence="1">
    <location>
        <begin position="278"/>
        <end position="298"/>
    </location>
</feature>
<keyword evidence="1" id="KW-0812">Transmembrane</keyword>
<feature type="transmembrane region" description="Helical" evidence="1">
    <location>
        <begin position="310"/>
        <end position="329"/>
    </location>
</feature>
<keyword evidence="1" id="KW-0472">Membrane</keyword>
<feature type="transmembrane region" description="Helical" evidence="1">
    <location>
        <begin position="381"/>
        <end position="402"/>
    </location>
</feature>
<comment type="caution">
    <text evidence="2">The sequence shown here is derived from an EMBL/GenBank/DDBJ whole genome shotgun (WGS) entry which is preliminary data.</text>
</comment>
<organism evidence="2 3">
    <name type="scientific">Niastella soli</name>
    <dbReference type="NCBI Taxonomy" id="2821487"/>
    <lineage>
        <taxon>Bacteria</taxon>
        <taxon>Pseudomonadati</taxon>
        <taxon>Bacteroidota</taxon>
        <taxon>Chitinophagia</taxon>
        <taxon>Chitinophagales</taxon>
        <taxon>Chitinophagaceae</taxon>
        <taxon>Niastella</taxon>
    </lineage>
</organism>
<evidence type="ECO:0000313" key="2">
    <source>
        <dbReference type="EMBL" id="MBO9204233.1"/>
    </source>
</evidence>
<keyword evidence="3" id="KW-1185">Reference proteome</keyword>
<feature type="transmembrane region" description="Helical" evidence="1">
    <location>
        <begin position="103"/>
        <end position="123"/>
    </location>
</feature>
<protein>
    <recommendedName>
        <fullName evidence="4">Cytochrome oxidase subunit I profile domain-containing protein</fullName>
    </recommendedName>
</protein>
<accession>A0ABS3Z259</accession>
<dbReference type="RefSeq" id="WP_209142598.1">
    <property type="nucleotide sequence ID" value="NZ_JAGHKO010000011.1"/>
</dbReference>
<evidence type="ECO:0000256" key="1">
    <source>
        <dbReference type="SAM" id="Phobius"/>
    </source>
</evidence>
<proteinExistence type="predicted"/>
<feature type="transmembrane region" description="Helical" evidence="1">
    <location>
        <begin position="213"/>
        <end position="232"/>
    </location>
</feature>